<keyword evidence="4" id="KW-1185">Reference proteome</keyword>
<dbReference type="Pfam" id="PF12348">
    <property type="entry name" value="CLASP_N"/>
    <property type="match status" value="1"/>
</dbReference>
<dbReference type="GO" id="GO:0005929">
    <property type="term" value="C:cilium"/>
    <property type="evidence" value="ECO:0007669"/>
    <property type="project" value="TreeGrafter"/>
</dbReference>
<dbReference type="GO" id="GO:0000226">
    <property type="term" value="P:microtubule cytoskeleton organization"/>
    <property type="evidence" value="ECO:0007669"/>
    <property type="project" value="TreeGrafter"/>
</dbReference>
<feature type="compositionally biased region" description="Polar residues" evidence="1">
    <location>
        <begin position="399"/>
        <end position="415"/>
    </location>
</feature>
<dbReference type="InterPro" id="IPR011989">
    <property type="entry name" value="ARM-like"/>
</dbReference>
<proteinExistence type="predicted"/>
<dbReference type="Gene3D" id="1.25.10.10">
    <property type="entry name" value="Leucine-rich Repeat Variant"/>
    <property type="match status" value="2"/>
</dbReference>
<dbReference type="Proteomes" id="UP000007819">
    <property type="component" value="Chromosome A2"/>
</dbReference>
<reference evidence="4" key="1">
    <citation type="submission" date="2010-06" db="EMBL/GenBank/DDBJ databases">
        <authorList>
            <person name="Jiang H."/>
            <person name="Abraham K."/>
            <person name="Ali S."/>
            <person name="Alsbrooks S.L."/>
            <person name="Anim B.N."/>
            <person name="Anosike U.S."/>
            <person name="Attaway T."/>
            <person name="Bandaranaike D.P."/>
            <person name="Battles P.K."/>
            <person name="Bell S.N."/>
            <person name="Bell A.V."/>
            <person name="Beltran B."/>
            <person name="Bickham C."/>
            <person name="Bustamante Y."/>
            <person name="Caleb T."/>
            <person name="Canada A."/>
            <person name="Cardenas V."/>
            <person name="Carter K."/>
            <person name="Chacko J."/>
            <person name="Chandrabose M.N."/>
            <person name="Chavez D."/>
            <person name="Chavez A."/>
            <person name="Chen L."/>
            <person name="Chu H.-S."/>
            <person name="Claassen K.J."/>
            <person name="Cockrell R."/>
            <person name="Collins M."/>
            <person name="Cooper J.A."/>
            <person name="Cree A."/>
            <person name="Curry S.M."/>
            <person name="Da Y."/>
            <person name="Dao M.D."/>
            <person name="Das B."/>
            <person name="Davila M.-L."/>
            <person name="Davy-Carroll L."/>
            <person name="Denson S."/>
            <person name="Dinh H."/>
            <person name="Ebong V.E."/>
            <person name="Edwards J.R."/>
            <person name="Egan A."/>
            <person name="El-Daye J."/>
            <person name="Escobedo L."/>
            <person name="Fernandez S."/>
            <person name="Fernando P.R."/>
            <person name="Flagg N."/>
            <person name="Forbes L.D."/>
            <person name="Fowler R.G."/>
            <person name="Fu Q."/>
            <person name="Gabisi R.A."/>
            <person name="Ganer J."/>
            <person name="Garbino Pronczuk A."/>
            <person name="Garcia R.M."/>
            <person name="Garner T."/>
            <person name="Garrett T.E."/>
            <person name="Gonzalez D.A."/>
            <person name="Hamid H."/>
            <person name="Hawkins E.S."/>
            <person name="Hirani K."/>
            <person name="Hogues M.E."/>
            <person name="Hollins B."/>
            <person name="Hsiao C.-H."/>
            <person name="Jabil R."/>
            <person name="James M.L."/>
            <person name="Jhangiani S.N."/>
            <person name="Johnson B."/>
            <person name="Johnson Q."/>
            <person name="Joshi V."/>
            <person name="Kalu J.B."/>
            <person name="Kam C."/>
            <person name="Kashfia A."/>
            <person name="Keebler J."/>
            <person name="Kisamo H."/>
            <person name="Kovar C.L."/>
            <person name="Lago L.A."/>
            <person name="Lai C.-Y."/>
            <person name="Laidlaw J."/>
            <person name="Lara F."/>
            <person name="Le T.-K."/>
            <person name="Lee S.L."/>
            <person name="Legall F.H."/>
            <person name="Lemon S.J."/>
            <person name="Lewis L.R."/>
            <person name="Li B."/>
            <person name="Liu Y."/>
            <person name="Liu Y.-S."/>
            <person name="Lopez J."/>
            <person name="Lozado R.J."/>
            <person name="Lu J."/>
            <person name="Madu R.C."/>
            <person name="Maheshwari M."/>
            <person name="Maheshwari R."/>
            <person name="Malloy K."/>
            <person name="Martinez E."/>
            <person name="Mathew T."/>
            <person name="Mercado I.C."/>
            <person name="Mercado C."/>
            <person name="Meyer B."/>
            <person name="Montgomery K."/>
            <person name="Morgan M.B."/>
            <person name="Munidasa M."/>
            <person name="Nazareth L.V."/>
            <person name="Nelson J."/>
            <person name="Ng B.M."/>
            <person name="Nguyen N.B."/>
            <person name="Nguyen P.Q."/>
            <person name="Nguyen T."/>
            <person name="Obregon M."/>
            <person name="Okwuonu G.O."/>
            <person name="Onwere C.G."/>
            <person name="Orozco G."/>
            <person name="Parra A."/>
            <person name="Patel S."/>
            <person name="Patil S."/>
            <person name="Perez A."/>
            <person name="Perez Y."/>
            <person name="Pham C."/>
            <person name="Primus E.L."/>
            <person name="Pu L.-L."/>
            <person name="Puazo M."/>
            <person name="Qin X."/>
            <person name="Quiroz J.B."/>
            <person name="Reese J."/>
            <person name="Richards S."/>
            <person name="Rives C.M."/>
            <person name="Robberts R."/>
            <person name="Ruiz S.J."/>
            <person name="Ruiz M.J."/>
            <person name="Santibanez J."/>
            <person name="Schneider B.W."/>
            <person name="Sisson I."/>
            <person name="Smith M."/>
            <person name="Sodergren E."/>
            <person name="Song X.-Z."/>
            <person name="Song B.B."/>
            <person name="Summersgill H."/>
            <person name="Thelus R."/>
            <person name="Thornton R.D."/>
            <person name="Trejos Z.Y."/>
            <person name="Usmani K."/>
            <person name="Vattathil S."/>
            <person name="Villasana D."/>
            <person name="Walker D.L."/>
            <person name="Wang S."/>
            <person name="Wang K."/>
            <person name="White C.S."/>
            <person name="Williams A.C."/>
            <person name="Williamson J."/>
            <person name="Wilson K."/>
            <person name="Woghiren I.O."/>
            <person name="Woodworth J.R."/>
            <person name="Worley K.C."/>
            <person name="Wright R.A."/>
            <person name="Wu W."/>
            <person name="Young L."/>
            <person name="Zhang L."/>
            <person name="Zhang J."/>
            <person name="Zhu Y."/>
            <person name="Muzny D.M."/>
            <person name="Weinstock G."/>
            <person name="Gibbs R.A."/>
        </authorList>
    </citation>
    <scope>NUCLEOTIDE SEQUENCE [LARGE SCALE GENOMIC DNA]</scope>
    <source>
        <strain evidence="4">LSR1</strain>
    </source>
</reference>
<evidence type="ECO:0000256" key="1">
    <source>
        <dbReference type="SAM" id="MobiDB-lite"/>
    </source>
</evidence>
<dbReference type="OrthoDB" id="63891at2759"/>
<dbReference type="GeneID" id="100570214"/>
<dbReference type="EnsemblMetazoa" id="XM_029489343.1">
    <property type="protein sequence ID" value="XP_029345203.1"/>
    <property type="gene ID" value="LOC100570214"/>
</dbReference>
<evidence type="ECO:0000313" key="4">
    <source>
        <dbReference type="Proteomes" id="UP000007819"/>
    </source>
</evidence>
<feature type="region of interest" description="Disordered" evidence="1">
    <location>
        <begin position="349"/>
        <end position="426"/>
    </location>
</feature>
<feature type="compositionally biased region" description="Basic and acidic residues" evidence="1">
    <location>
        <begin position="388"/>
        <end position="397"/>
    </location>
</feature>
<dbReference type="InterPro" id="IPR024395">
    <property type="entry name" value="CLASP_N_dom"/>
</dbReference>
<organism evidence="3 4">
    <name type="scientific">Acyrthosiphon pisum</name>
    <name type="common">Pea aphid</name>
    <dbReference type="NCBI Taxonomy" id="7029"/>
    <lineage>
        <taxon>Eukaryota</taxon>
        <taxon>Metazoa</taxon>
        <taxon>Ecdysozoa</taxon>
        <taxon>Arthropoda</taxon>
        <taxon>Hexapoda</taxon>
        <taxon>Insecta</taxon>
        <taxon>Pterygota</taxon>
        <taxon>Neoptera</taxon>
        <taxon>Paraneoptera</taxon>
        <taxon>Hemiptera</taxon>
        <taxon>Sternorrhyncha</taxon>
        <taxon>Aphidomorpha</taxon>
        <taxon>Aphidoidea</taxon>
        <taxon>Aphididae</taxon>
        <taxon>Macrosiphini</taxon>
        <taxon>Acyrthosiphon</taxon>
    </lineage>
</organism>
<feature type="compositionally biased region" description="Basic and acidic residues" evidence="1">
    <location>
        <begin position="355"/>
        <end position="381"/>
    </location>
</feature>
<dbReference type="AlphaFoldDB" id="A0A8R2NTN9"/>
<dbReference type="GO" id="GO:0005881">
    <property type="term" value="C:cytoplasmic microtubule"/>
    <property type="evidence" value="ECO:0007669"/>
    <property type="project" value="TreeGrafter"/>
</dbReference>
<sequence length="749" mass="82933">MQTATLRPDVRIAADPVSTPEKFRSGHCHLELTPVWQYVIKKNRFPANVDRQEVFAELAVRLQHPEWQVRLHGSRVLAYVIPAVGPQLDALMSPTILPAVITNLAHFSPALRSSSMDAILVYVQHSADPEFVLKSMIVQGLDVSGAKSSLTVNVMECVPVVLQQIVKRNGERPIAIPTFVHLVTALSNKMVQATFQQAAVYCLDRVKEIVGRNKFDHYLETFHPIIKKDFEVLCEVYRISSSSGRDSSISSYDDEDDVEIPKTPRRVTFGGELIKIRSPDVSDDPEVIKSTGIPIPIKPALSIPKHPKGEVENMAIKLPLSRQRNYKNMKMDKTFKNFESSVRTTFSMTVVPETSRQEHNNRKISDIDDDIRRIPIRRSESPDGGIKPPDDEYDARRQTPANHTPSNIPVENSDGSAKLGTQHVDPDDRLLPQQQQVINDHKKSPTQSEMNDSDTGLVKPTNGAEVQPQNDKKPVAEVKPTKSAVQPPAPPAAPTVERRRSVGTNLKKRPSEMGPNLTPFNEPQRALHLVSTQINSPEWEAAVTGLQNISRLSMFHSKELRPGSLQPFARNVAKHIKCLRSQVARAACTAAQKMFTYVPKSMEPDVEEIASALFPRTADTNKFLRVQSAEALNAMVDNVNPVKCVHVITAKGIKHGNRMVRAEACRLLARVVDKLGVSGTLHLPTDARDAVITAATSMVFDNTPTSRQAAQHILTRLSEDPRGAALISSAASPNVKATLNKSLSRIFLK</sequence>
<dbReference type="PANTHER" id="PTHR21567:SF87">
    <property type="entry name" value="CRESCERIN-LIKE PROTEIN CHE-12"/>
    <property type="match status" value="1"/>
</dbReference>
<dbReference type="RefSeq" id="XP_029345203.1">
    <property type="nucleotide sequence ID" value="XM_029489343.1"/>
</dbReference>
<accession>A0A8R2NTN9</accession>
<evidence type="ECO:0000259" key="2">
    <source>
        <dbReference type="SMART" id="SM01349"/>
    </source>
</evidence>
<dbReference type="GO" id="GO:0008017">
    <property type="term" value="F:microtubule binding"/>
    <property type="evidence" value="ECO:0007669"/>
    <property type="project" value="TreeGrafter"/>
</dbReference>
<dbReference type="SUPFAM" id="SSF48371">
    <property type="entry name" value="ARM repeat"/>
    <property type="match status" value="1"/>
</dbReference>
<dbReference type="SMART" id="SM01349">
    <property type="entry name" value="TOG"/>
    <property type="match status" value="1"/>
</dbReference>
<evidence type="ECO:0000313" key="3">
    <source>
        <dbReference type="EnsemblMetazoa" id="XP_029345203.1"/>
    </source>
</evidence>
<protein>
    <recommendedName>
        <fullName evidence="2">TOG domain-containing protein</fullName>
    </recommendedName>
</protein>
<dbReference type="InterPro" id="IPR034085">
    <property type="entry name" value="TOG"/>
</dbReference>
<dbReference type="PANTHER" id="PTHR21567">
    <property type="entry name" value="CLASP"/>
    <property type="match status" value="1"/>
</dbReference>
<dbReference type="InterPro" id="IPR016024">
    <property type="entry name" value="ARM-type_fold"/>
</dbReference>
<name>A0A8R2NTN9_ACYPI</name>
<feature type="domain" description="TOG" evidence="2">
    <location>
        <begin position="519"/>
        <end position="743"/>
    </location>
</feature>
<feature type="region of interest" description="Disordered" evidence="1">
    <location>
        <begin position="440"/>
        <end position="521"/>
    </location>
</feature>
<feature type="compositionally biased region" description="Basic and acidic residues" evidence="1">
    <location>
        <begin position="470"/>
        <end position="480"/>
    </location>
</feature>
<feature type="compositionally biased region" description="Polar residues" evidence="1">
    <location>
        <begin position="445"/>
        <end position="454"/>
    </location>
</feature>
<reference evidence="3" key="2">
    <citation type="submission" date="2022-06" db="UniProtKB">
        <authorList>
            <consortium name="EnsemblMetazoa"/>
        </authorList>
    </citation>
    <scope>IDENTIFICATION</scope>
</reference>